<dbReference type="Pfam" id="PF08386">
    <property type="entry name" value="Abhydrolase_4"/>
    <property type="match status" value="1"/>
</dbReference>
<evidence type="ECO:0000259" key="2">
    <source>
        <dbReference type="Pfam" id="PF08386"/>
    </source>
</evidence>
<dbReference type="InterPro" id="IPR000073">
    <property type="entry name" value="AB_hydrolase_1"/>
</dbReference>
<dbReference type="EMBL" id="BOOW01000036">
    <property type="protein sequence ID" value="GII95451.1"/>
    <property type="molecule type" value="Genomic_DNA"/>
</dbReference>
<name>A0A919RKD4_9ACTN</name>
<gene>
    <name evidence="3" type="ORF">Ssi02_56820</name>
</gene>
<dbReference type="InterPro" id="IPR013595">
    <property type="entry name" value="Pept_S33_TAP-like_C"/>
</dbReference>
<dbReference type="Gene3D" id="3.40.50.1820">
    <property type="entry name" value="alpha/beta hydrolase"/>
    <property type="match status" value="1"/>
</dbReference>
<dbReference type="RefSeq" id="WP_204030516.1">
    <property type="nucleotide sequence ID" value="NZ_BOOW01000036.1"/>
</dbReference>
<dbReference type="PANTHER" id="PTHR43798:SF27">
    <property type="entry name" value="HYDROLASE ALPHA_BETA HYDROLASE FOLD FAMILY"/>
    <property type="match status" value="1"/>
</dbReference>
<comment type="caution">
    <text evidence="3">The sequence shown here is derived from an EMBL/GenBank/DDBJ whole genome shotgun (WGS) entry which is preliminary data.</text>
</comment>
<proteinExistence type="predicted"/>
<dbReference type="GO" id="GO:0016020">
    <property type="term" value="C:membrane"/>
    <property type="evidence" value="ECO:0007669"/>
    <property type="project" value="TreeGrafter"/>
</dbReference>
<reference evidence="3" key="1">
    <citation type="submission" date="2021-01" db="EMBL/GenBank/DDBJ databases">
        <title>Whole genome shotgun sequence of Sinosporangium siamense NBRC 109515.</title>
        <authorList>
            <person name="Komaki H."/>
            <person name="Tamura T."/>
        </authorList>
    </citation>
    <scope>NUCLEOTIDE SEQUENCE</scope>
    <source>
        <strain evidence="3">NBRC 109515</strain>
    </source>
</reference>
<dbReference type="PANTHER" id="PTHR43798">
    <property type="entry name" value="MONOACYLGLYCEROL LIPASE"/>
    <property type="match status" value="1"/>
</dbReference>
<evidence type="ECO:0000259" key="1">
    <source>
        <dbReference type="Pfam" id="PF00561"/>
    </source>
</evidence>
<protein>
    <submittedName>
        <fullName evidence="3">Alpha/beta hydrolase</fullName>
    </submittedName>
</protein>
<feature type="domain" description="AB hydrolase-1" evidence="1">
    <location>
        <begin position="44"/>
        <end position="185"/>
    </location>
</feature>
<dbReference type="InterPro" id="IPR050266">
    <property type="entry name" value="AB_hydrolase_sf"/>
</dbReference>
<keyword evidence="4" id="KW-1185">Reference proteome</keyword>
<dbReference type="InterPro" id="IPR029058">
    <property type="entry name" value="AB_hydrolase_fold"/>
</dbReference>
<sequence>MEGQRVECGTLIRPLVAGKPDLGTIDIGYALVRRKNEDRPAVNTILVNPGGPGGAAVGLAGVYTYMLSALTEDHDILLVDPRGVGASTPLNCGLGVAEMQLGTRADLRRNIAACGAVLGQKAEGYTSAATADDFNAVRRKLGIGEVVLVGHSYGTYLLPVYAERHPETVRSMVLSGAYPIAFDSFGRPSAASVRSAVRKVCLRSGACDGDTILRDLRRVAAKLRAKPIDLKVAVRGATRTVQLTESRLVTLLYSNASSGVGAVAGEAPLIGRLPAAIHRAARGDTVALVAEAAGSIERGAADAEGVDFALGVSVMCNDYPRRWSVDAPLQERWRQFKSALSRADPAAFAPFSREGFVYGQLDGAEVCIEWPKAGSAAPYESSGRFPDVPTLVLSGDLDSITTVGNSRLAAAQFPGAEFVTVPNAGHVPDQEASGCASGIVAGFVREERLGDTSCLAHIPPVAVTPVR</sequence>
<evidence type="ECO:0000313" key="4">
    <source>
        <dbReference type="Proteomes" id="UP000606172"/>
    </source>
</evidence>
<accession>A0A919RKD4</accession>
<dbReference type="Proteomes" id="UP000606172">
    <property type="component" value="Unassembled WGS sequence"/>
</dbReference>
<dbReference type="AlphaFoldDB" id="A0A919RKD4"/>
<dbReference type="SUPFAM" id="SSF53474">
    <property type="entry name" value="alpha/beta-Hydrolases"/>
    <property type="match status" value="1"/>
</dbReference>
<evidence type="ECO:0000313" key="3">
    <source>
        <dbReference type="EMBL" id="GII95451.1"/>
    </source>
</evidence>
<feature type="domain" description="Peptidase S33 tripeptidyl aminopeptidase-like C-terminal" evidence="2">
    <location>
        <begin position="364"/>
        <end position="449"/>
    </location>
</feature>
<dbReference type="GO" id="GO:0016787">
    <property type="term" value="F:hydrolase activity"/>
    <property type="evidence" value="ECO:0007669"/>
    <property type="project" value="UniProtKB-KW"/>
</dbReference>
<keyword evidence="3" id="KW-0378">Hydrolase</keyword>
<organism evidence="3 4">
    <name type="scientific">Sinosporangium siamense</name>
    <dbReference type="NCBI Taxonomy" id="1367973"/>
    <lineage>
        <taxon>Bacteria</taxon>
        <taxon>Bacillati</taxon>
        <taxon>Actinomycetota</taxon>
        <taxon>Actinomycetes</taxon>
        <taxon>Streptosporangiales</taxon>
        <taxon>Streptosporangiaceae</taxon>
        <taxon>Sinosporangium</taxon>
    </lineage>
</organism>
<dbReference type="Pfam" id="PF00561">
    <property type="entry name" value="Abhydrolase_1"/>
    <property type="match status" value="1"/>
</dbReference>